<dbReference type="Proteomes" id="UP000694402">
    <property type="component" value="Unassembled WGS sequence"/>
</dbReference>
<reference evidence="2" key="3">
    <citation type="submission" date="2025-09" db="UniProtKB">
        <authorList>
            <consortium name="Ensembl"/>
        </authorList>
    </citation>
    <scope>IDENTIFICATION</scope>
</reference>
<accession>A0AAZ3SSX8</accession>
<proteinExistence type="predicted"/>
<dbReference type="InterPro" id="IPR036397">
    <property type="entry name" value="RNaseH_sf"/>
</dbReference>
<evidence type="ECO:0000259" key="1">
    <source>
        <dbReference type="Pfam" id="PF13358"/>
    </source>
</evidence>
<protein>
    <recommendedName>
        <fullName evidence="1">Tc1-like transposase DDE domain-containing protein</fullName>
    </recommendedName>
</protein>
<reference evidence="2" key="2">
    <citation type="submission" date="2025-08" db="UniProtKB">
        <authorList>
            <consortium name="Ensembl"/>
        </authorList>
    </citation>
    <scope>IDENTIFICATION</scope>
</reference>
<dbReference type="PANTHER" id="PTHR23022">
    <property type="entry name" value="TRANSPOSABLE ELEMENT-RELATED"/>
    <property type="match status" value="1"/>
</dbReference>
<dbReference type="AlphaFoldDB" id="A0AAZ3SSX8"/>
<dbReference type="GO" id="GO:0003676">
    <property type="term" value="F:nucleic acid binding"/>
    <property type="evidence" value="ECO:0007669"/>
    <property type="project" value="InterPro"/>
</dbReference>
<evidence type="ECO:0000313" key="2">
    <source>
        <dbReference type="Ensembl" id="ENSOTSP00005156088.1"/>
    </source>
</evidence>
<feature type="domain" description="Tc1-like transposase DDE" evidence="1">
    <location>
        <begin position="90"/>
        <end position="159"/>
    </location>
</feature>
<dbReference type="Ensembl" id="ENSOTST00005188558.1">
    <property type="protein sequence ID" value="ENSOTSP00005156088.1"/>
    <property type="gene ID" value="ENSOTSG00005054824.1"/>
</dbReference>
<dbReference type="PANTHER" id="PTHR23022:SF135">
    <property type="entry name" value="SI:DKEY-77F5.3"/>
    <property type="match status" value="1"/>
</dbReference>
<dbReference type="InterPro" id="IPR038717">
    <property type="entry name" value="Tc1-like_DDE_dom"/>
</dbReference>
<sequence length="199" mass="22958">MIGVHQKACGDSPNIWKKVHWSDETKIGHFGHQGKCYVWRKPNTSHHPENTTTTPFFSSSGTGKLFRIEGMMDGAKYREILEGNLFQSTRDLRLGQRLTFQQDNDPKHTAKATLEWFKEKHLKVLEWPSQNPDLNPIDNLWYDLKIAVHQRNPSNLRELEQFCLEEWENIPVARCAKLIETNPKTLATVIATKGGSTKY</sequence>
<reference evidence="3" key="1">
    <citation type="journal article" date="2018" name="PLoS ONE">
        <title>Chinook salmon (Oncorhynchus tshawytscha) genome and transcriptome.</title>
        <authorList>
            <person name="Christensen K.A."/>
            <person name="Leong J.S."/>
            <person name="Sakhrani D."/>
            <person name="Biagi C.A."/>
            <person name="Minkley D.R."/>
            <person name="Withler R.E."/>
            <person name="Rondeau E.B."/>
            <person name="Koop B.F."/>
            <person name="Devlin R.H."/>
        </authorList>
    </citation>
    <scope>NUCLEOTIDE SEQUENCE [LARGE SCALE GENOMIC DNA]</scope>
</reference>
<organism evidence="2 3">
    <name type="scientific">Oncorhynchus tshawytscha</name>
    <name type="common">Chinook salmon</name>
    <name type="synonym">Salmo tshawytscha</name>
    <dbReference type="NCBI Taxonomy" id="74940"/>
    <lineage>
        <taxon>Eukaryota</taxon>
        <taxon>Metazoa</taxon>
        <taxon>Chordata</taxon>
        <taxon>Craniata</taxon>
        <taxon>Vertebrata</taxon>
        <taxon>Euteleostomi</taxon>
        <taxon>Actinopterygii</taxon>
        <taxon>Neopterygii</taxon>
        <taxon>Teleostei</taxon>
        <taxon>Protacanthopterygii</taxon>
        <taxon>Salmoniformes</taxon>
        <taxon>Salmonidae</taxon>
        <taxon>Salmoninae</taxon>
        <taxon>Oncorhynchus</taxon>
    </lineage>
</organism>
<keyword evidence="3" id="KW-1185">Reference proteome</keyword>
<dbReference type="InterPro" id="IPR052338">
    <property type="entry name" value="Transposase_5"/>
</dbReference>
<evidence type="ECO:0000313" key="3">
    <source>
        <dbReference type="Proteomes" id="UP000694402"/>
    </source>
</evidence>
<name>A0AAZ3SSX8_ONCTS</name>
<dbReference type="Gene3D" id="3.30.420.10">
    <property type="entry name" value="Ribonuclease H-like superfamily/Ribonuclease H"/>
    <property type="match status" value="1"/>
</dbReference>
<dbReference type="GeneTree" id="ENSGT01120000271870"/>
<dbReference type="Pfam" id="PF13358">
    <property type="entry name" value="DDE_3"/>
    <property type="match status" value="1"/>
</dbReference>